<evidence type="ECO:0000313" key="3">
    <source>
        <dbReference type="EMBL" id="KZV83620.1"/>
    </source>
</evidence>
<evidence type="ECO:0000256" key="2">
    <source>
        <dbReference type="ARBA" id="ARBA00023002"/>
    </source>
</evidence>
<evidence type="ECO:0000313" key="4">
    <source>
        <dbReference type="Proteomes" id="UP000077266"/>
    </source>
</evidence>
<sequence length="228" mass="23699">MSHVAFIIGAGSNVGTGIAKHLSAQGYTVVVGSRSGTKIDGAGHAVKVDVTKPETVKTAFAEVEKAAGAPPNVVIYNAAGFTPPPSDAASVALDAYARDVSVGTTGLYAAVQEAVAAFRKAPKQAPKAFIFTGNVIPFIPAAVPMLLTLGVGKVAAAWQIQLFSNAFKDENFRFYYASQVSRAGGIVSKPAGGLSGPAHGVAFWNLIQRKEQGGWDFRFYEDGSEAAH</sequence>
<dbReference type="Gene3D" id="3.40.50.720">
    <property type="entry name" value="NAD(P)-binding Rossmann-like Domain"/>
    <property type="match status" value="1"/>
</dbReference>
<dbReference type="STRING" id="1314781.A0A165D1C4"/>
<dbReference type="OrthoDB" id="5336600at2759"/>
<dbReference type="InterPro" id="IPR002347">
    <property type="entry name" value="SDR_fam"/>
</dbReference>
<protein>
    <submittedName>
        <fullName evidence="3">NAD(P)-binding protein</fullName>
    </submittedName>
</protein>
<dbReference type="InterPro" id="IPR036291">
    <property type="entry name" value="NAD(P)-bd_dom_sf"/>
</dbReference>
<organism evidence="3 4">
    <name type="scientific">Exidia glandulosa HHB12029</name>
    <dbReference type="NCBI Taxonomy" id="1314781"/>
    <lineage>
        <taxon>Eukaryota</taxon>
        <taxon>Fungi</taxon>
        <taxon>Dikarya</taxon>
        <taxon>Basidiomycota</taxon>
        <taxon>Agaricomycotina</taxon>
        <taxon>Agaricomycetes</taxon>
        <taxon>Auriculariales</taxon>
        <taxon>Exidiaceae</taxon>
        <taxon>Exidia</taxon>
    </lineage>
</organism>
<dbReference type="Proteomes" id="UP000077266">
    <property type="component" value="Unassembled WGS sequence"/>
</dbReference>
<proteinExistence type="inferred from homology"/>
<dbReference type="PANTHER" id="PTHR43669">
    <property type="entry name" value="5-KETO-D-GLUCONATE 5-REDUCTASE"/>
    <property type="match status" value="1"/>
</dbReference>
<dbReference type="CDD" id="cd05233">
    <property type="entry name" value="SDR_c"/>
    <property type="match status" value="1"/>
</dbReference>
<dbReference type="GO" id="GO:0016491">
    <property type="term" value="F:oxidoreductase activity"/>
    <property type="evidence" value="ECO:0007669"/>
    <property type="project" value="UniProtKB-KW"/>
</dbReference>
<keyword evidence="2" id="KW-0560">Oxidoreductase</keyword>
<dbReference type="AlphaFoldDB" id="A0A165D1C4"/>
<evidence type="ECO:0000256" key="1">
    <source>
        <dbReference type="ARBA" id="ARBA00006484"/>
    </source>
</evidence>
<comment type="similarity">
    <text evidence="1">Belongs to the short-chain dehydrogenases/reductases (SDR) family.</text>
</comment>
<gene>
    <name evidence="3" type="ORF">EXIGLDRAFT_777412</name>
</gene>
<dbReference type="EMBL" id="KV426263">
    <property type="protein sequence ID" value="KZV83620.1"/>
    <property type="molecule type" value="Genomic_DNA"/>
</dbReference>
<accession>A0A165D1C4</accession>
<name>A0A165D1C4_EXIGL</name>
<reference evidence="3 4" key="1">
    <citation type="journal article" date="2016" name="Mol. Biol. Evol.">
        <title>Comparative Genomics of Early-Diverging Mushroom-Forming Fungi Provides Insights into the Origins of Lignocellulose Decay Capabilities.</title>
        <authorList>
            <person name="Nagy L.G."/>
            <person name="Riley R."/>
            <person name="Tritt A."/>
            <person name="Adam C."/>
            <person name="Daum C."/>
            <person name="Floudas D."/>
            <person name="Sun H."/>
            <person name="Yadav J.S."/>
            <person name="Pangilinan J."/>
            <person name="Larsson K.H."/>
            <person name="Matsuura K."/>
            <person name="Barry K."/>
            <person name="Labutti K."/>
            <person name="Kuo R."/>
            <person name="Ohm R.A."/>
            <person name="Bhattacharya S.S."/>
            <person name="Shirouzu T."/>
            <person name="Yoshinaga Y."/>
            <person name="Martin F.M."/>
            <person name="Grigoriev I.V."/>
            <person name="Hibbett D.S."/>
        </authorList>
    </citation>
    <scope>NUCLEOTIDE SEQUENCE [LARGE SCALE GENOMIC DNA]</scope>
    <source>
        <strain evidence="3 4">HHB12029</strain>
    </source>
</reference>
<dbReference type="InParanoid" id="A0A165D1C4"/>
<dbReference type="PANTHER" id="PTHR43669:SF4">
    <property type="entry name" value="SHORT-CHAIN DEHYDROGENASE"/>
    <property type="match status" value="1"/>
</dbReference>
<keyword evidence="4" id="KW-1185">Reference proteome</keyword>
<dbReference type="Pfam" id="PF13561">
    <property type="entry name" value="adh_short_C2"/>
    <property type="match status" value="1"/>
</dbReference>
<dbReference type="SUPFAM" id="SSF51735">
    <property type="entry name" value="NAD(P)-binding Rossmann-fold domains"/>
    <property type="match status" value="1"/>
</dbReference>